<evidence type="ECO:0008006" key="3">
    <source>
        <dbReference type="Google" id="ProtNLM"/>
    </source>
</evidence>
<dbReference type="SUPFAM" id="SSF53098">
    <property type="entry name" value="Ribonuclease H-like"/>
    <property type="match status" value="1"/>
</dbReference>
<dbReference type="Proteomes" id="UP000663879">
    <property type="component" value="Unassembled WGS sequence"/>
</dbReference>
<organism evidence="1 2">
    <name type="scientific">Brachionus calyciflorus</name>
    <dbReference type="NCBI Taxonomy" id="104777"/>
    <lineage>
        <taxon>Eukaryota</taxon>
        <taxon>Metazoa</taxon>
        <taxon>Spiralia</taxon>
        <taxon>Gnathifera</taxon>
        <taxon>Rotifera</taxon>
        <taxon>Eurotatoria</taxon>
        <taxon>Monogononta</taxon>
        <taxon>Pseudotrocha</taxon>
        <taxon>Ploima</taxon>
        <taxon>Brachionidae</taxon>
        <taxon>Brachionus</taxon>
    </lineage>
</organism>
<protein>
    <recommendedName>
        <fullName evidence="3">Integrase catalytic domain-containing protein</fullName>
    </recommendedName>
</protein>
<accession>A0A814KN14</accession>
<keyword evidence="2" id="KW-1185">Reference proteome</keyword>
<sequence length="299" mass="34827">HAIFVIKETIANYLDKNTDLTLASAAEKALDKLMRDRLFLKLIGKLTPRFWLILKLYYDSSTGCVSINEFNLKSYNGIENTLNPPNLKKNNLPVVFDEDFFDTLYRIHSIQRGHCGMNKLEDYVVETFYCIPGVVIEKFVKTCPVCQLKTTQCTQPRIKPIRSNKVFQRFQIDLVDMRNKALEKKGRTYRWIAHVVDHFRKFHILWALENKTADGVERHVLAYFGLPIIWQSDNGLEFKNSIMTTLLKSWDGNFQQIQTIDNVNFNLCLTPDSETEEQSNQSPLSEPPNLLETQLRRFL</sequence>
<dbReference type="Gene3D" id="3.30.420.10">
    <property type="entry name" value="Ribonuclease H-like superfamily/Ribonuclease H"/>
    <property type="match status" value="1"/>
</dbReference>
<dbReference type="GO" id="GO:0003676">
    <property type="term" value="F:nucleic acid binding"/>
    <property type="evidence" value="ECO:0007669"/>
    <property type="project" value="InterPro"/>
</dbReference>
<dbReference type="OrthoDB" id="6420463at2759"/>
<dbReference type="AlphaFoldDB" id="A0A814KN14"/>
<name>A0A814KN14_9BILA</name>
<reference evidence="1" key="1">
    <citation type="submission" date="2021-02" db="EMBL/GenBank/DDBJ databases">
        <authorList>
            <person name="Nowell W R."/>
        </authorList>
    </citation>
    <scope>NUCLEOTIDE SEQUENCE</scope>
    <source>
        <strain evidence="1">Ploen Becks lab</strain>
    </source>
</reference>
<feature type="non-terminal residue" evidence="1">
    <location>
        <position position="1"/>
    </location>
</feature>
<comment type="caution">
    <text evidence="1">The sequence shown here is derived from an EMBL/GenBank/DDBJ whole genome shotgun (WGS) entry which is preliminary data.</text>
</comment>
<evidence type="ECO:0000313" key="2">
    <source>
        <dbReference type="Proteomes" id="UP000663879"/>
    </source>
</evidence>
<dbReference type="EMBL" id="CAJNOC010005522">
    <property type="protein sequence ID" value="CAF1054622.1"/>
    <property type="molecule type" value="Genomic_DNA"/>
</dbReference>
<dbReference type="InterPro" id="IPR012337">
    <property type="entry name" value="RNaseH-like_sf"/>
</dbReference>
<proteinExistence type="predicted"/>
<evidence type="ECO:0000313" key="1">
    <source>
        <dbReference type="EMBL" id="CAF1054622.1"/>
    </source>
</evidence>
<gene>
    <name evidence="1" type="ORF">OXX778_LOCUS18992</name>
</gene>
<dbReference type="InterPro" id="IPR036397">
    <property type="entry name" value="RNaseH_sf"/>
</dbReference>